<dbReference type="InterPro" id="IPR001482">
    <property type="entry name" value="T2SS/T4SS_dom"/>
</dbReference>
<dbReference type="AlphaFoldDB" id="D4YLW4"/>
<keyword evidence="4" id="KW-1185">Reference proteome</keyword>
<evidence type="ECO:0000313" key="4">
    <source>
        <dbReference type="Proteomes" id="UP000005714"/>
    </source>
</evidence>
<name>D4YLW4_9MICO</name>
<dbReference type="Pfam" id="PF00437">
    <property type="entry name" value="T2SSE"/>
    <property type="match status" value="1"/>
</dbReference>
<comment type="similarity">
    <text evidence="1">Belongs to the GSP E family.</text>
</comment>
<protein>
    <submittedName>
        <fullName evidence="3">Type II/IV secretion system protein</fullName>
    </submittedName>
</protein>
<dbReference type="Gene3D" id="3.30.450.380">
    <property type="match status" value="1"/>
</dbReference>
<dbReference type="PANTHER" id="PTHR30486:SF15">
    <property type="entry name" value="TYPE II_IV SECRETION SYSTEM ATPASE"/>
    <property type="match status" value="1"/>
</dbReference>
<dbReference type="EMBL" id="ADNU01000023">
    <property type="protein sequence ID" value="EFG47847.1"/>
    <property type="molecule type" value="Genomic_DNA"/>
</dbReference>
<proteinExistence type="inferred from homology"/>
<dbReference type="InterPro" id="IPR027417">
    <property type="entry name" value="P-loop_NTPase"/>
</dbReference>
<dbReference type="SUPFAM" id="SSF52540">
    <property type="entry name" value="P-loop containing nucleoside triphosphate hydrolases"/>
    <property type="match status" value="1"/>
</dbReference>
<dbReference type="OrthoDB" id="9810761at2"/>
<dbReference type="RefSeq" id="WP_005883226.1">
    <property type="nucleotide sequence ID" value="NZ_ADNU01000023.1"/>
</dbReference>
<organism evidence="3 4">
    <name type="scientific">Brevibacterium mcbrellneri ATCC 49030</name>
    <dbReference type="NCBI Taxonomy" id="585530"/>
    <lineage>
        <taxon>Bacteria</taxon>
        <taxon>Bacillati</taxon>
        <taxon>Actinomycetota</taxon>
        <taxon>Actinomycetes</taxon>
        <taxon>Micrococcales</taxon>
        <taxon>Brevibacteriaceae</taxon>
        <taxon>Brevibacterium</taxon>
    </lineage>
</organism>
<dbReference type="STRING" id="585530.HMPREF0183_0924"/>
<sequence>MDAVDIITSEVRDRIRATGIDPRIDTAASRDVIKDVIADYDERTLKGNLPVLSNPEEAFQSILDDVAGFGTLQKYLDDPDIEEIWINGPQGVFISRRGVSELTTTILTETDIYDLIERMLRTTGRRVDLSSPFVDASLPDGSRLHVVLPDITRKYPSVNIRKFISRTRSLRDLVENGTITPPAAEFLDAAVIAGANIIVSGATQAGKTTMLNALAGSIPARERVITCEEVFELSLPTRDWVALQCRQPSLEGAGEVTLRKLVKEALRMRPSRIIVGEVREAESFDLLVAANSGLPTLGTLHANSARAAVTKMCTLPLLAGPNIGSAFVTPTVATCIDLIVHVKLDPSGTRRVDEIAAIPGGMENNTVELETVFHATERGALVRGTGFTHLGERFARVGKDIHHILEAA</sequence>
<dbReference type="InterPro" id="IPR050921">
    <property type="entry name" value="T4SS_GSP_E_ATPase"/>
</dbReference>
<dbReference type="Gene3D" id="3.40.50.300">
    <property type="entry name" value="P-loop containing nucleotide triphosphate hydrolases"/>
    <property type="match status" value="1"/>
</dbReference>
<dbReference type="PANTHER" id="PTHR30486">
    <property type="entry name" value="TWITCHING MOTILITY PROTEIN PILT"/>
    <property type="match status" value="1"/>
</dbReference>
<gene>
    <name evidence="3" type="primary">cpaF3</name>
    <name evidence="3" type="ORF">HMPREF0183_0924</name>
</gene>
<feature type="domain" description="Bacterial type II secretion system protein E" evidence="2">
    <location>
        <begin position="68"/>
        <end position="331"/>
    </location>
</feature>
<reference evidence="3 4" key="1">
    <citation type="submission" date="2010-04" db="EMBL/GenBank/DDBJ databases">
        <authorList>
            <person name="Qin X."/>
            <person name="Bachman B."/>
            <person name="Battles P."/>
            <person name="Bell A."/>
            <person name="Bess C."/>
            <person name="Bickham C."/>
            <person name="Chaboub L."/>
            <person name="Chen D."/>
            <person name="Coyle M."/>
            <person name="Deiros D.R."/>
            <person name="Dinh H."/>
            <person name="Forbes L."/>
            <person name="Fowler G."/>
            <person name="Francisco L."/>
            <person name="Fu Q."/>
            <person name="Gubbala S."/>
            <person name="Hale W."/>
            <person name="Han Y."/>
            <person name="Hemphill L."/>
            <person name="Highlander S.K."/>
            <person name="Hirani K."/>
            <person name="Hogues M."/>
            <person name="Jackson L."/>
            <person name="Jakkamsetti A."/>
            <person name="Javaid M."/>
            <person name="Jiang H."/>
            <person name="Korchina V."/>
            <person name="Kovar C."/>
            <person name="Lara F."/>
            <person name="Lee S."/>
            <person name="Mata R."/>
            <person name="Mathew T."/>
            <person name="Moen C."/>
            <person name="Morales K."/>
            <person name="Munidasa M."/>
            <person name="Nazareth L."/>
            <person name="Ngo R."/>
            <person name="Nguyen L."/>
            <person name="Okwuonu G."/>
            <person name="Ongeri F."/>
            <person name="Patil S."/>
            <person name="Petrosino J."/>
            <person name="Pham C."/>
            <person name="Pham P."/>
            <person name="Pu L.-L."/>
            <person name="Puazo M."/>
            <person name="Raj R."/>
            <person name="Reid J."/>
            <person name="Rouhana J."/>
            <person name="Saada N."/>
            <person name="Shang Y."/>
            <person name="Simmons D."/>
            <person name="Thornton R."/>
            <person name="Warren J."/>
            <person name="Weissenberger G."/>
            <person name="Zhang J."/>
            <person name="Zhang L."/>
            <person name="Zhou C."/>
            <person name="Zhu D."/>
            <person name="Muzny D."/>
            <person name="Worley K."/>
            <person name="Gibbs R."/>
        </authorList>
    </citation>
    <scope>NUCLEOTIDE SEQUENCE [LARGE SCALE GENOMIC DNA]</scope>
    <source>
        <strain evidence="3 4">ATCC 49030</strain>
    </source>
</reference>
<evidence type="ECO:0000256" key="1">
    <source>
        <dbReference type="ARBA" id="ARBA00006611"/>
    </source>
</evidence>
<dbReference type="eggNOG" id="COG4962">
    <property type="taxonomic scope" value="Bacteria"/>
</dbReference>
<evidence type="ECO:0000313" key="3">
    <source>
        <dbReference type="EMBL" id="EFG47847.1"/>
    </source>
</evidence>
<dbReference type="Proteomes" id="UP000005714">
    <property type="component" value="Unassembled WGS sequence"/>
</dbReference>
<evidence type="ECO:0000259" key="2">
    <source>
        <dbReference type="Pfam" id="PF00437"/>
    </source>
</evidence>
<comment type="caution">
    <text evidence="3">The sequence shown here is derived from an EMBL/GenBank/DDBJ whole genome shotgun (WGS) entry which is preliminary data.</text>
</comment>
<dbReference type="CDD" id="cd01130">
    <property type="entry name" value="VirB11-like_ATPase"/>
    <property type="match status" value="1"/>
</dbReference>
<dbReference type="GO" id="GO:0016887">
    <property type="term" value="F:ATP hydrolysis activity"/>
    <property type="evidence" value="ECO:0007669"/>
    <property type="project" value="InterPro"/>
</dbReference>
<accession>D4YLW4</accession>